<dbReference type="GO" id="GO:0071218">
    <property type="term" value="P:cellular response to misfolded protein"/>
    <property type="evidence" value="ECO:0007669"/>
    <property type="project" value="TreeGrafter"/>
</dbReference>
<dbReference type="AlphaFoldDB" id="A0A9N9SHA6"/>
<dbReference type="GO" id="GO:0016887">
    <property type="term" value="F:ATP hydrolysis activity"/>
    <property type="evidence" value="ECO:0007669"/>
    <property type="project" value="InterPro"/>
</dbReference>
<dbReference type="GO" id="GO:0012505">
    <property type="term" value="C:endomembrane system"/>
    <property type="evidence" value="ECO:0007669"/>
    <property type="project" value="UniProtKB-ARBA"/>
</dbReference>
<evidence type="ECO:0000256" key="1">
    <source>
        <dbReference type="ARBA" id="ARBA00006235"/>
    </source>
</evidence>
<dbReference type="PANTHER" id="PTHR10760:SF2">
    <property type="entry name" value="LD13476P-RELATED"/>
    <property type="match status" value="1"/>
</dbReference>
<sequence length="508" mass="60220">MFISFISTFLLIPLVFTDCWSYNPICWFRKCEIHDPSSTWRNTFYSNYNPYCAVWGCPRNKPEELTWKIWNPYRLIQDWSQPQKNERSFYKFIHKPYCWFYDCNQQKEEEKTNQNNFWNNFDVGLEKSWFPQEYNPVCWVGSCSKRNEEKKIRKEPCSVWSKLESSSLSSFQSTKEWVMSSNPRRTVQKTVSFLNAKPVCWFLECCNDYYIPGDIENLRKKIKRQIYGQPLISTVVDALNSHWNMQYKPTKALVMSFHGWTGSGKTYVSNLIAESMFERGTKSQYFHHFHGRKQFTLENKETEYKEELLAWLRSNVTDCPKQLFVFDEIDKMPDRLLDSIKPMLDHRALVDGADYTRAVFVFISNAGSEVIVKHLERLLDEREREEVELRDFEGIIVDGAFNEKGGLHQSEAISDNLIDHYIPFLPLERRHIVNCTKDEFKRRKVLLKSPRDDHVVSEIVDSLHWDLGKNKQFSKTGCKSIRDKVAVAVRKYFKEPSNEPEKEKKTDL</sequence>
<evidence type="ECO:0000256" key="2">
    <source>
        <dbReference type="SAM" id="SignalP"/>
    </source>
</evidence>
<dbReference type="OrthoDB" id="19623at2759"/>
<accession>A0A9N9SHA6</accession>
<dbReference type="Gene3D" id="3.40.50.300">
    <property type="entry name" value="P-loop containing nucleotide triphosphate hydrolases"/>
    <property type="match status" value="1"/>
</dbReference>
<dbReference type="GO" id="GO:0005524">
    <property type="term" value="F:ATP binding"/>
    <property type="evidence" value="ECO:0007669"/>
    <property type="project" value="InterPro"/>
</dbReference>
<dbReference type="Proteomes" id="UP001153737">
    <property type="component" value="Chromosome 5"/>
</dbReference>
<dbReference type="SUPFAM" id="SSF52540">
    <property type="entry name" value="P-loop containing nucleoside triphosphate hydrolases"/>
    <property type="match status" value="1"/>
</dbReference>
<comment type="similarity">
    <text evidence="1">Belongs to the ClpA/ClpB family. Torsin subfamily.</text>
</comment>
<keyword evidence="5" id="KW-1185">Reference proteome</keyword>
<reference evidence="4" key="1">
    <citation type="submission" date="2022-01" db="EMBL/GenBank/DDBJ databases">
        <authorList>
            <person name="King R."/>
        </authorList>
    </citation>
    <scope>NUCLEOTIDE SEQUENCE</scope>
</reference>
<name>A0A9N9SHA6_PHACE</name>
<proteinExistence type="inferred from homology"/>
<organism evidence="4 5">
    <name type="scientific">Phaedon cochleariae</name>
    <name type="common">Mustard beetle</name>
    <dbReference type="NCBI Taxonomy" id="80249"/>
    <lineage>
        <taxon>Eukaryota</taxon>
        <taxon>Metazoa</taxon>
        <taxon>Ecdysozoa</taxon>
        <taxon>Arthropoda</taxon>
        <taxon>Hexapoda</taxon>
        <taxon>Insecta</taxon>
        <taxon>Pterygota</taxon>
        <taxon>Neoptera</taxon>
        <taxon>Endopterygota</taxon>
        <taxon>Coleoptera</taxon>
        <taxon>Polyphaga</taxon>
        <taxon>Cucujiformia</taxon>
        <taxon>Chrysomeloidea</taxon>
        <taxon>Chrysomelidae</taxon>
        <taxon>Chrysomelinae</taxon>
        <taxon>Chrysomelini</taxon>
        <taxon>Phaedon</taxon>
    </lineage>
</organism>
<evidence type="ECO:0000259" key="3">
    <source>
        <dbReference type="SMART" id="SM00382"/>
    </source>
</evidence>
<keyword evidence="2" id="KW-0732">Signal</keyword>
<feature type="chain" id="PRO_5040485990" description="AAA+ ATPase domain-containing protein" evidence="2">
    <location>
        <begin position="22"/>
        <end position="508"/>
    </location>
</feature>
<dbReference type="Pfam" id="PF06309">
    <property type="entry name" value="Torsin"/>
    <property type="match status" value="1"/>
</dbReference>
<dbReference type="InterPro" id="IPR027417">
    <property type="entry name" value="P-loop_NTPase"/>
</dbReference>
<feature type="signal peptide" evidence="2">
    <location>
        <begin position="1"/>
        <end position="21"/>
    </location>
</feature>
<gene>
    <name evidence="4" type="ORF">PHAECO_LOCUS9383</name>
</gene>
<evidence type="ECO:0000313" key="4">
    <source>
        <dbReference type="EMBL" id="CAG9822331.1"/>
    </source>
</evidence>
<dbReference type="InterPro" id="IPR010448">
    <property type="entry name" value="Torsin"/>
</dbReference>
<reference evidence="4" key="2">
    <citation type="submission" date="2022-10" db="EMBL/GenBank/DDBJ databases">
        <authorList>
            <consortium name="ENA_rothamsted_submissions"/>
            <consortium name="culmorum"/>
            <person name="King R."/>
        </authorList>
    </citation>
    <scope>NUCLEOTIDE SEQUENCE</scope>
</reference>
<evidence type="ECO:0000313" key="5">
    <source>
        <dbReference type="Proteomes" id="UP001153737"/>
    </source>
</evidence>
<dbReference type="SMART" id="SM00382">
    <property type="entry name" value="AAA"/>
    <property type="match status" value="1"/>
</dbReference>
<protein>
    <recommendedName>
        <fullName evidence="3">AAA+ ATPase domain-containing protein</fullName>
    </recommendedName>
</protein>
<dbReference type="InterPro" id="IPR003593">
    <property type="entry name" value="AAA+_ATPase"/>
</dbReference>
<dbReference type="EMBL" id="OU896711">
    <property type="protein sequence ID" value="CAG9822331.1"/>
    <property type="molecule type" value="Genomic_DNA"/>
</dbReference>
<dbReference type="GO" id="GO:0005737">
    <property type="term" value="C:cytoplasm"/>
    <property type="evidence" value="ECO:0007669"/>
    <property type="project" value="UniProtKB-ARBA"/>
</dbReference>
<dbReference type="PANTHER" id="PTHR10760">
    <property type="entry name" value="TORSIN"/>
    <property type="match status" value="1"/>
</dbReference>
<feature type="domain" description="AAA+ ATPase" evidence="3">
    <location>
        <begin position="251"/>
        <end position="393"/>
    </location>
</feature>